<evidence type="ECO:0000256" key="10">
    <source>
        <dbReference type="ARBA" id="ARBA00023239"/>
    </source>
</evidence>
<comment type="similarity">
    <text evidence="12">Belongs to the radical SAM superfamily. MoaA family.</text>
</comment>
<dbReference type="PANTHER" id="PTHR22960:SF0">
    <property type="entry name" value="MOLYBDENUM COFACTOR BIOSYNTHESIS PROTEIN 1"/>
    <property type="match status" value="1"/>
</dbReference>
<dbReference type="SFLD" id="SFLDG01386">
    <property type="entry name" value="main_SPASM_domain-containing"/>
    <property type="match status" value="1"/>
</dbReference>
<keyword evidence="4 12" id="KW-0479">Metal-binding</keyword>
<dbReference type="GO" id="GO:0061799">
    <property type="term" value="F:cyclic pyranopterin monophosphate synthase activity"/>
    <property type="evidence" value="ECO:0007669"/>
    <property type="project" value="TreeGrafter"/>
</dbReference>
<evidence type="ECO:0000256" key="3">
    <source>
        <dbReference type="ARBA" id="ARBA00022691"/>
    </source>
</evidence>
<keyword evidence="8 12" id="KW-0342">GTP-binding</keyword>
<evidence type="ECO:0000259" key="14">
    <source>
        <dbReference type="PROSITE" id="PS51918"/>
    </source>
</evidence>
<protein>
    <recommendedName>
        <fullName evidence="1 12">GTP 3',8-cyclase</fullName>
        <ecNumber evidence="1 12">4.1.99.22</ecNumber>
    </recommendedName>
    <alternativeName>
        <fullName evidence="12">Molybdenum cofactor biosynthesis protein A</fullName>
    </alternativeName>
</protein>
<dbReference type="GO" id="GO:0006777">
    <property type="term" value="P:Mo-molybdopterin cofactor biosynthetic process"/>
    <property type="evidence" value="ECO:0007669"/>
    <property type="project" value="UniProtKB-UniRule"/>
</dbReference>
<feature type="compositionally biased region" description="Basic and acidic residues" evidence="13">
    <location>
        <begin position="317"/>
        <end position="332"/>
    </location>
</feature>
<feature type="binding site" evidence="12">
    <location>
        <position position="165"/>
    </location>
    <ligand>
        <name>GTP</name>
        <dbReference type="ChEBI" id="CHEBI:37565"/>
    </ligand>
</feature>
<dbReference type="GO" id="GO:1904047">
    <property type="term" value="F:S-adenosyl-L-methionine binding"/>
    <property type="evidence" value="ECO:0007669"/>
    <property type="project" value="UniProtKB-UniRule"/>
</dbReference>
<feature type="binding site" evidence="12">
    <location>
        <position position="104"/>
    </location>
    <ligand>
        <name>GTP</name>
        <dbReference type="ChEBI" id="CHEBI:37565"/>
    </ligand>
</feature>
<dbReference type="Gene3D" id="3.20.20.70">
    <property type="entry name" value="Aldolase class I"/>
    <property type="match status" value="1"/>
</dbReference>
<keyword evidence="10 12" id="KW-0456">Lyase</keyword>
<feature type="binding site" evidence="12">
    <location>
        <position position="199"/>
    </location>
    <ligand>
        <name>S-adenosyl-L-methionine</name>
        <dbReference type="ChEBI" id="CHEBI:59789"/>
    </ligand>
</feature>
<feature type="binding site" evidence="12">
    <location>
        <position position="128"/>
    </location>
    <ligand>
        <name>S-adenosyl-L-methionine</name>
        <dbReference type="ChEBI" id="CHEBI:59789"/>
    </ligand>
</feature>
<dbReference type="SFLD" id="SFLDS00029">
    <property type="entry name" value="Radical_SAM"/>
    <property type="match status" value="1"/>
</dbReference>
<feature type="binding site" evidence="12">
    <location>
        <position position="19"/>
    </location>
    <ligand>
        <name>GTP</name>
        <dbReference type="ChEBI" id="CHEBI:37565"/>
    </ligand>
</feature>
<feature type="binding site" evidence="12">
    <location>
        <position position="77"/>
    </location>
    <ligand>
        <name>S-adenosyl-L-methionine</name>
        <dbReference type="ChEBI" id="CHEBI:59789"/>
    </ligand>
</feature>
<dbReference type="AlphaFoldDB" id="A0A0M0KZC2"/>
<dbReference type="NCBIfam" id="NF001199">
    <property type="entry name" value="PRK00164.2-1"/>
    <property type="match status" value="1"/>
</dbReference>
<dbReference type="OrthoDB" id="9763993at2"/>
<dbReference type="CDD" id="cd21117">
    <property type="entry name" value="Twitch_MoaA"/>
    <property type="match status" value="1"/>
</dbReference>
<feature type="binding site" evidence="12">
    <location>
        <position position="26"/>
    </location>
    <ligand>
        <name>[4Fe-4S] cluster</name>
        <dbReference type="ChEBI" id="CHEBI:49883"/>
        <label>1</label>
        <note>4Fe-4S-S-AdoMet</note>
    </ligand>
</feature>
<dbReference type="PROSITE" id="PS01305">
    <property type="entry name" value="MOAA_NIFB_PQQE"/>
    <property type="match status" value="1"/>
</dbReference>
<evidence type="ECO:0000256" key="7">
    <source>
        <dbReference type="ARBA" id="ARBA00023014"/>
    </source>
</evidence>
<dbReference type="GO" id="GO:0051539">
    <property type="term" value="F:4 iron, 4 sulfur cluster binding"/>
    <property type="evidence" value="ECO:0007669"/>
    <property type="project" value="UniProtKB-UniRule"/>
</dbReference>
<feature type="binding site" evidence="12">
    <location>
        <position position="33"/>
    </location>
    <ligand>
        <name>[4Fe-4S] cluster</name>
        <dbReference type="ChEBI" id="CHEBI:49883"/>
        <label>1</label>
        <note>4Fe-4S-S-AdoMet</note>
    </ligand>
</feature>
<name>A0A0M0KZC2_9BACI</name>
<keyword evidence="16" id="KW-1185">Reference proteome</keyword>
<dbReference type="EC" id="4.1.99.22" evidence="1 12"/>
<keyword evidence="9 12" id="KW-0501">Molybdenum cofactor biosynthesis</keyword>
<dbReference type="RefSeq" id="WP_053402147.1">
    <property type="nucleotide sequence ID" value="NZ_JAUKEN010000001.1"/>
</dbReference>
<evidence type="ECO:0000256" key="8">
    <source>
        <dbReference type="ARBA" id="ARBA00023134"/>
    </source>
</evidence>
<comment type="caution">
    <text evidence="15">The sequence shown here is derived from an EMBL/GenBank/DDBJ whole genome shotgun (WGS) entry which is preliminary data.</text>
</comment>
<dbReference type="PATRIC" id="fig|284581.3.peg.3976"/>
<dbReference type="InterPro" id="IPR013785">
    <property type="entry name" value="Aldolase_TIM"/>
</dbReference>
<comment type="catalytic activity">
    <reaction evidence="11 12">
        <text>GTP + AH2 + S-adenosyl-L-methionine = (8S)-3',8-cyclo-7,8-dihydroguanosine 5'-triphosphate + 5'-deoxyadenosine + L-methionine + A + H(+)</text>
        <dbReference type="Rhea" id="RHEA:49576"/>
        <dbReference type="ChEBI" id="CHEBI:13193"/>
        <dbReference type="ChEBI" id="CHEBI:15378"/>
        <dbReference type="ChEBI" id="CHEBI:17319"/>
        <dbReference type="ChEBI" id="CHEBI:17499"/>
        <dbReference type="ChEBI" id="CHEBI:37565"/>
        <dbReference type="ChEBI" id="CHEBI:57844"/>
        <dbReference type="ChEBI" id="CHEBI:59789"/>
        <dbReference type="ChEBI" id="CHEBI:131766"/>
        <dbReference type="EC" id="4.1.99.22"/>
    </reaction>
</comment>
<dbReference type="InterPro" id="IPR058240">
    <property type="entry name" value="rSAM_sf"/>
</dbReference>
<evidence type="ECO:0000256" key="5">
    <source>
        <dbReference type="ARBA" id="ARBA00022741"/>
    </source>
</evidence>
<dbReference type="PANTHER" id="PTHR22960">
    <property type="entry name" value="MOLYBDOPTERIN COFACTOR SYNTHESIS PROTEIN A"/>
    <property type="match status" value="1"/>
</dbReference>
<dbReference type="Pfam" id="PF04055">
    <property type="entry name" value="Radical_SAM"/>
    <property type="match status" value="1"/>
</dbReference>
<feature type="binding site" evidence="12">
    <location>
        <position position="30"/>
    </location>
    <ligand>
        <name>[4Fe-4S] cluster</name>
        <dbReference type="ChEBI" id="CHEBI:49883"/>
        <label>1</label>
        <note>4Fe-4S-S-AdoMet</note>
    </ligand>
</feature>
<evidence type="ECO:0000256" key="2">
    <source>
        <dbReference type="ARBA" id="ARBA00022485"/>
    </source>
</evidence>
<feature type="domain" description="Radical SAM core" evidence="14">
    <location>
        <begin position="10"/>
        <end position="229"/>
    </location>
</feature>
<gene>
    <name evidence="12" type="primary">moaA</name>
    <name evidence="15" type="ORF">AMD01_14540</name>
</gene>
<dbReference type="EMBL" id="LILC01000019">
    <property type="protein sequence ID" value="KOO43942.1"/>
    <property type="molecule type" value="Genomic_DNA"/>
</dbReference>
<comment type="cofactor">
    <cofactor evidence="12">
        <name>[4Fe-4S] cluster</name>
        <dbReference type="ChEBI" id="CHEBI:49883"/>
    </cofactor>
    <text evidence="12">Binds 2 [4Fe-4S] clusters. Binds 1 [4Fe-4S] cluster coordinated with 3 cysteines and an exchangeable S-adenosyl-L-methionine and 1 [4Fe-4S] cluster coordinated with 3 cysteines and the GTP-derived substrate.</text>
</comment>
<feature type="binding site" evidence="12">
    <location>
        <begin position="268"/>
        <end position="270"/>
    </location>
    <ligand>
        <name>GTP</name>
        <dbReference type="ChEBI" id="CHEBI:37565"/>
    </ligand>
</feature>
<feature type="region of interest" description="Disordered" evidence="13">
    <location>
        <begin position="317"/>
        <end position="339"/>
    </location>
</feature>
<dbReference type="GO" id="GO:0005525">
    <property type="term" value="F:GTP binding"/>
    <property type="evidence" value="ECO:0007669"/>
    <property type="project" value="UniProtKB-UniRule"/>
</dbReference>
<dbReference type="CDD" id="cd01335">
    <property type="entry name" value="Radical_SAM"/>
    <property type="match status" value="1"/>
</dbReference>
<dbReference type="Pfam" id="PF06463">
    <property type="entry name" value="Mob_synth_C"/>
    <property type="match status" value="1"/>
</dbReference>
<evidence type="ECO:0000256" key="9">
    <source>
        <dbReference type="ARBA" id="ARBA00023150"/>
    </source>
</evidence>
<dbReference type="SMART" id="SM00729">
    <property type="entry name" value="Elp3"/>
    <property type="match status" value="1"/>
</dbReference>
<dbReference type="InterPro" id="IPR010505">
    <property type="entry name" value="MoaA_twitch"/>
</dbReference>
<keyword evidence="2 12" id="KW-0004">4Fe-4S</keyword>
<dbReference type="NCBIfam" id="TIGR02666">
    <property type="entry name" value="moaA"/>
    <property type="match status" value="1"/>
</dbReference>
<keyword evidence="6 12" id="KW-0408">Iron</keyword>
<dbReference type="SFLD" id="SFLDG01067">
    <property type="entry name" value="SPASM/twitch_domain_containing"/>
    <property type="match status" value="1"/>
</dbReference>
<dbReference type="InterPro" id="IPR013483">
    <property type="entry name" value="MoaA"/>
</dbReference>
<dbReference type="GO" id="GO:0046872">
    <property type="term" value="F:metal ion binding"/>
    <property type="evidence" value="ECO:0007669"/>
    <property type="project" value="UniProtKB-KW"/>
</dbReference>
<keyword evidence="3 12" id="KW-0949">S-adenosyl-L-methionine</keyword>
<dbReference type="STRING" id="284581.AMD01_14540"/>
<organism evidence="15 16">
    <name type="scientific">Priestia koreensis</name>
    <dbReference type="NCBI Taxonomy" id="284581"/>
    <lineage>
        <taxon>Bacteria</taxon>
        <taxon>Bacillati</taxon>
        <taxon>Bacillota</taxon>
        <taxon>Bacilli</taxon>
        <taxon>Bacillales</taxon>
        <taxon>Bacillaceae</taxon>
        <taxon>Priestia</taxon>
    </lineage>
</organism>
<keyword evidence="5 12" id="KW-0547">Nucleotide-binding</keyword>
<evidence type="ECO:0000256" key="1">
    <source>
        <dbReference type="ARBA" id="ARBA00012167"/>
    </source>
</evidence>
<dbReference type="UniPathway" id="UPA00344"/>
<reference evidence="16" key="1">
    <citation type="submission" date="2015-08" db="EMBL/GenBank/DDBJ databases">
        <title>Fjat-14210 dsm16467.</title>
        <authorList>
            <person name="Liu B."/>
            <person name="Wang J."/>
            <person name="Zhu Y."/>
            <person name="Liu G."/>
            <person name="Chen Q."/>
            <person name="Chen Z."/>
            <person name="Lan J."/>
            <person name="Che J."/>
            <person name="Ge C."/>
            <person name="Shi H."/>
            <person name="Pan Z."/>
            <person name="Liu X."/>
        </authorList>
    </citation>
    <scope>NUCLEOTIDE SEQUENCE [LARGE SCALE GENOMIC DNA]</scope>
    <source>
        <strain evidence="16">DSM 16467</strain>
    </source>
</reference>
<comment type="function">
    <text evidence="12">Catalyzes the cyclization of GTP to (8S)-3',8-cyclo-7,8-dihydroguanosine 5'-triphosphate.</text>
</comment>
<evidence type="ECO:0000256" key="12">
    <source>
        <dbReference type="HAMAP-Rule" id="MF_01225"/>
    </source>
</evidence>
<evidence type="ECO:0000313" key="16">
    <source>
        <dbReference type="Proteomes" id="UP000037558"/>
    </source>
</evidence>
<proteinExistence type="inferred from homology"/>
<feature type="binding site" evidence="12">
    <location>
        <position position="280"/>
    </location>
    <ligand>
        <name>[4Fe-4S] cluster</name>
        <dbReference type="ChEBI" id="CHEBI:49883"/>
        <label>2</label>
        <note>4Fe-4S-substrate</note>
    </ligand>
</feature>
<dbReference type="InterPro" id="IPR000385">
    <property type="entry name" value="MoaA_NifB_PqqE_Fe-S-bd_CS"/>
</dbReference>
<feature type="binding site" evidence="12">
    <location>
        <position position="266"/>
    </location>
    <ligand>
        <name>[4Fe-4S] cluster</name>
        <dbReference type="ChEBI" id="CHEBI:49883"/>
        <label>2</label>
        <note>4Fe-4S-substrate</note>
    </ligand>
</feature>
<dbReference type="InterPro" id="IPR006638">
    <property type="entry name" value="Elp3/MiaA/NifB-like_rSAM"/>
</dbReference>
<feature type="binding site" evidence="12">
    <location>
        <position position="32"/>
    </location>
    <ligand>
        <name>S-adenosyl-L-methionine</name>
        <dbReference type="ChEBI" id="CHEBI:59789"/>
    </ligand>
</feature>
<accession>A0A0M0KZC2</accession>
<comment type="pathway">
    <text evidence="12">Cofactor biosynthesis; molybdopterin biosynthesis.</text>
</comment>
<evidence type="ECO:0000256" key="6">
    <source>
        <dbReference type="ARBA" id="ARBA00023004"/>
    </source>
</evidence>
<dbReference type="InterPro" id="IPR040064">
    <property type="entry name" value="MoaA-like"/>
</dbReference>
<evidence type="ECO:0000313" key="15">
    <source>
        <dbReference type="EMBL" id="KOO43942.1"/>
    </source>
</evidence>
<dbReference type="InterPro" id="IPR007197">
    <property type="entry name" value="rSAM"/>
</dbReference>
<evidence type="ECO:0000256" key="11">
    <source>
        <dbReference type="ARBA" id="ARBA00048697"/>
    </source>
</evidence>
<dbReference type="SUPFAM" id="SSF102114">
    <property type="entry name" value="Radical SAM enzymes"/>
    <property type="match status" value="1"/>
</dbReference>
<evidence type="ECO:0000256" key="13">
    <source>
        <dbReference type="SAM" id="MobiDB-lite"/>
    </source>
</evidence>
<feature type="binding site" evidence="12">
    <location>
        <position position="263"/>
    </location>
    <ligand>
        <name>[4Fe-4S] cluster</name>
        <dbReference type="ChEBI" id="CHEBI:49883"/>
        <label>2</label>
        <note>4Fe-4S-substrate</note>
    </ligand>
</feature>
<dbReference type="SFLD" id="SFLDG01383">
    <property type="entry name" value="cyclic_pyranopterin_phosphate"/>
    <property type="match status" value="1"/>
</dbReference>
<sequence length="339" mass="38524">MKEQDIVRDAYNRSLHDLRISVIDQCNFRCSYCMPAEIFGKDYAFLKGEQLLTFDEIVRVATLFADMGVRKIRLTGGEPLLRKQLDELIRRLTKVNGIEDIALTTNGIFLPKYAEKLKEAGLSRVNISLDAIDEEMFKKMNGRGVGIHPVLKGIEAAEKAGLQIKMNMVVQKGVNDHQVLPMARFFKEKGITLRFIEFMDVGATNGWSMKDVLTKQEMLEMIGAEMPVKAVDPHYVGEVAKRYVYEDGSAEIGFISSISDAFCSDCSRARISADGQLYTCLFATKGHDVRSLLRDDHTDEELSEHLRMLWNKRDDRYSEERNPDKVSERSKIEMSYIGG</sequence>
<feature type="binding site" evidence="12">
    <location>
        <position position="73"/>
    </location>
    <ligand>
        <name>GTP</name>
        <dbReference type="ChEBI" id="CHEBI:37565"/>
    </ligand>
</feature>
<dbReference type="PROSITE" id="PS51918">
    <property type="entry name" value="RADICAL_SAM"/>
    <property type="match status" value="1"/>
</dbReference>
<evidence type="ECO:0000256" key="4">
    <source>
        <dbReference type="ARBA" id="ARBA00022723"/>
    </source>
</evidence>
<dbReference type="GO" id="GO:0061798">
    <property type="term" value="F:GTP 3',8'-cyclase activity"/>
    <property type="evidence" value="ECO:0007669"/>
    <property type="project" value="UniProtKB-UniRule"/>
</dbReference>
<dbReference type="HAMAP" id="MF_01225_B">
    <property type="entry name" value="MoaA_B"/>
    <property type="match status" value="1"/>
</dbReference>
<dbReference type="InterPro" id="IPR050105">
    <property type="entry name" value="MoCo_biosynth_MoaA/MoaC"/>
</dbReference>
<dbReference type="Proteomes" id="UP000037558">
    <property type="component" value="Unassembled WGS sequence"/>
</dbReference>
<keyword evidence="7 12" id="KW-0411">Iron-sulfur</keyword>
<comment type="subunit">
    <text evidence="12">Monomer and homodimer.</text>
</comment>